<feature type="region of interest" description="Disordered" evidence="1">
    <location>
        <begin position="122"/>
        <end position="148"/>
    </location>
</feature>
<proteinExistence type="predicted"/>
<evidence type="ECO:0000313" key="2">
    <source>
        <dbReference type="EMBL" id="MBB5347298.1"/>
    </source>
</evidence>
<evidence type="ECO:0000313" key="3">
    <source>
        <dbReference type="Proteomes" id="UP000539642"/>
    </source>
</evidence>
<accession>A0A840UX86</accession>
<evidence type="ECO:0000256" key="1">
    <source>
        <dbReference type="SAM" id="MobiDB-lite"/>
    </source>
</evidence>
<dbReference type="Proteomes" id="UP000539642">
    <property type="component" value="Unassembled WGS sequence"/>
</dbReference>
<gene>
    <name evidence="2" type="ORF">HNQ81_001011</name>
</gene>
<feature type="region of interest" description="Disordered" evidence="1">
    <location>
        <begin position="162"/>
        <end position="190"/>
    </location>
</feature>
<name>A0A840UX86_9BACT</name>
<reference evidence="2 3" key="1">
    <citation type="submission" date="2020-08" db="EMBL/GenBank/DDBJ databases">
        <title>Genomic Encyclopedia of Type Strains, Phase IV (KMG-IV): sequencing the most valuable type-strain genomes for metagenomic binning, comparative biology and taxonomic classification.</title>
        <authorList>
            <person name="Goeker M."/>
        </authorList>
    </citation>
    <scope>NUCLEOTIDE SEQUENCE [LARGE SCALE GENOMIC DNA]</scope>
    <source>
        <strain evidence="2 3">DSM 28570</strain>
    </source>
</reference>
<sequence>MLQGHTIREAPARNSFDSFCRSAARDSTKISGLSPLAVSVMKTLSSSLDTAGRQPLGVHQTGLQQDIIGGRVADAPPDSAEAAYDVVSGQFSKVLAQFSPPQELVQFPFDNDLGCLTQDIGQQADSRNDDDGDDPAGQGFRRPGPAAGTSVLQHLIPRGEGDAELRLGADHDGLDDRRVGGGRGLPFDDEIGARASGTVVLGDDGRR</sequence>
<protein>
    <submittedName>
        <fullName evidence="2">Uncharacterized protein</fullName>
    </submittedName>
</protein>
<organism evidence="2 3">
    <name type="scientific">Desulfoprunum benzoelyticum</name>
    <dbReference type="NCBI Taxonomy" id="1506996"/>
    <lineage>
        <taxon>Bacteria</taxon>
        <taxon>Pseudomonadati</taxon>
        <taxon>Thermodesulfobacteriota</taxon>
        <taxon>Desulfobulbia</taxon>
        <taxon>Desulfobulbales</taxon>
        <taxon>Desulfobulbaceae</taxon>
        <taxon>Desulfoprunum</taxon>
    </lineage>
</organism>
<comment type="caution">
    <text evidence="2">The sequence shown here is derived from an EMBL/GenBank/DDBJ whole genome shotgun (WGS) entry which is preliminary data.</text>
</comment>
<dbReference type="EMBL" id="JACHEO010000003">
    <property type="protein sequence ID" value="MBB5347298.1"/>
    <property type="molecule type" value="Genomic_DNA"/>
</dbReference>
<keyword evidence="3" id="KW-1185">Reference proteome</keyword>
<dbReference type="AlphaFoldDB" id="A0A840UX86"/>
<feature type="compositionally biased region" description="Basic and acidic residues" evidence="1">
    <location>
        <begin position="162"/>
        <end position="179"/>
    </location>
</feature>